<protein>
    <submittedName>
        <fullName evidence="3">Formylmethanofuran dehydrogenase subunit B</fullName>
        <ecNumber evidence="3">1.2.7.12</ecNumber>
    </submittedName>
</protein>
<reference evidence="3 4" key="1">
    <citation type="submission" date="2023-03" db="EMBL/GenBank/DDBJ databases">
        <title>Whole genome sequencing of Methanotrichaceae archaeon M04Ac.</title>
        <authorList>
            <person name="Khomyakova M.A."/>
            <person name="Merkel A.Y."/>
            <person name="Slobodkin A.I."/>
        </authorList>
    </citation>
    <scope>NUCLEOTIDE SEQUENCE [LARGE SCALE GENOMIC DNA]</scope>
    <source>
        <strain evidence="3 4">M04Ac</strain>
    </source>
</reference>
<dbReference type="RefSeq" id="WP_316968893.1">
    <property type="nucleotide sequence ID" value="NZ_JARFPL010000015.1"/>
</dbReference>
<comment type="caution">
    <text evidence="3">The sequence shown here is derived from an EMBL/GenBank/DDBJ whole genome shotgun (WGS) entry which is preliminary data.</text>
</comment>
<dbReference type="EC" id="1.2.7.12" evidence="3"/>
<gene>
    <name evidence="3" type="ORF">P0O24_06290</name>
</gene>
<evidence type="ECO:0000256" key="1">
    <source>
        <dbReference type="ARBA" id="ARBA00023002"/>
    </source>
</evidence>
<evidence type="ECO:0000313" key="4">
    <source>
        <dbReference type="Proteomes" id="UP001215956"/>
    </source>
</evidence>
<dbReference type="PANTHER" id="PTHR43105">
    <property type="entry name" value="RESPIRATORY NITRATE REDUCTASE"/>
    <property type="match status" value="1"/>
</dbReference>
<dbReference type="SUPFAM" id="SSF53706">
    <property type="entry name" value="Formate dehydrogenase/DMSO reductase, domains 1-3"/>
    <property type="match status" value="1"/>
</dbReference>
<dbReference type="Gene3D" id="3.40.50.740">
    <property type="match status" value="2"/>
</dbReference>
<dbReference type="GO" id="GO:0018493">
    <property type="term" value="F:formylmethanofuran dehydrogenase activity"/>
    <property type="evidence" value="ECO:0007669"/>
    <property type="project" value="UniProtKB-EC"/>
</dbReference>
<dbReference type="PANTHER" id="PTHR43105:SF14">
    <property type="entry name" value="FORMATE DEHYDROGENASE H"/>
    <property type="match status" value="1"/>
</dbReference>
<evidence type="ECO:0000313" key="3">
    <source>
        <dbReference type="EMBL" id="MDF0593189.1"/>
    </source>
</evidence>
<evidence type="ECO:0000259" key="2">
    <source>
        <dbReference type="Pfam" id="PF00384"/>
    </source>
</evidence>
<dbReference type="InterPro" id="IPR050123">
    <property type="entry name" value="Prok_molybdopt-oxidoreductase"/>
</dbReference>
<sequence length="430" mass="46769">MIIEDVLCPFCGCLCDDIKVEVEEGKVVGVKRACRLGSSKIRGHERIRAPMVRRDGELFETTYDEAYDRAARILKGAKRPLLYGWCSTVCETAKKGILLAEEVGGVIDSTATVCHGPSIIGIEEKGLSGSTLGQVKNRADLIIFWGANPAEAHPRHTMRYSSNSTGMFTPEGRRGRKVIVVDVRKTRTAKNADKFILIRPGTDYEVISALRMIVKGKGDLIPETVAGVNKADLEEAAGMMKAAKFGSILFGLGMTHSRGRYKNVDNALSLVADLNGFTKFVVMAMRGHYNVAGFGQVCAWETGYPMAVDLSRGAPYFNPGETAACDLLGRREADAMMVVAADPASNFPRETVEAMAEIPVIQVDPFPNPTTFLADVVIPTAVCGIEAEGTAYRMDGLSLRMKKVIDSGLPTDEEVVENILDRVRRLADDN</sequence>
<feature type="domain" description="Molybdopterin oxidoreductase" evidence="2">
    <location>
        <begin position="46"/>
        <end position="407"/>
    </location>
</feature>
<dbReference type="Gene3D" id="3.40.228.10">
    <property type="entry name" value="Dimethylsulfoxide Reductase, domain 2"/>
    <property type="match status" value="2"/>
</dbReference>
<accession>A0ABT5XEQ4</accession>
<dbReference type="InterPro" id="IPR016457">
    <property type="entry name" value="Formylmethanofuran_DH_bsu"/>
</dbReference>
<keyword evidence="1 3" id="KW-0560">Oxidoreductase</keyword>
<dbReference type="PIRSF" id="PIRSF005646">
    <property type="entry name" value="FwdB"/>
    <property type="match status" value="1"/>
</dbReference>
<proteinExistence type="predicted"/>
<dbReference type="EMBL" id="JARFPL010000015">
    <property type="protein sequence ID" value="MDF0593189.1"/>
    <property type="molecule type" value="Genomic_DNA"/>
</dbReference>
<organism evidence="3 4">
    <name type="scientific">Candidatus Methanocrinis alkalitolerans</name>
    <dbReference type="NCBI Taxonomy" id="3033395"/>
    <lineage>
        <taxon>Archaea</taxon>
        <taxon>Methanobacteriati</taxon>
        <taxon>Methanobacteriota</taxon>
        <taxon>Stenosarchaea group</taxon>
        <taxon>Methanomicrobia</taxon>
        <taxon>Methanotrichales</taxon>
        <taxon>Methanotrichaceae</taxon>
        <taxon>Methanocrinis</taxon>
    </lineage>
</organism>
<dbReference type="CDD" id="cd02761">
    <property type="entry name" value="MopB_FmdB-FwdB"/>
    <property type="match status" value="1"/>
</dbReference>
<dbReference type="Proteomes" id="UP001215956">
    <property type="component" value="Unassembled WGS sequence"/>
</dbReference>
<dbReference type="InterPro" id="IPR006656">
    <property type="entry name" value="Mopterin_OxRdtase"/>
</dbReference>
<dbReference type="NCBIfam" id="TIGR03129">
    <property type="entry name" value="one_C_dehyd_B"/>
    <property type="match status" value="1"/>
</dbReference>
<name>A0ABT5XEQ4_9EURY</name>
<keyword evidence="4" id="KW-1185">Reference proteome</keyword>
<dbReference type="Pfam" id="PF00384">
    <property type="entry name" value="Molybdopterin"/>
    <property type="match status" value="1"/>
</dbReference>